<keyword evidence="4" id="KW-0653">Protein transport</keyword>
<dbReference type="PANTHER" id="PTHR10039">
    <property type="entry name" value="AMELOGENIN"/>
    <property type="match status" value="1"/>
</dbReference>
<dbReference type="Pfam" id="PF24883">
    <property type="entry name" value="NPHP3_N"/>
    <property type="match status" value="1"/>
</dbReference>
<sequence>METHDAQNKSELGTISTFDLVCLLRSTKWSSFWGNGLLFMGTVYYLSLLTSYTQFSRHFSHRSKSSTNSLDSVFQARTPLVRQESNTPEDPVGSLGLNLLFVPSEPLIDFVFVHGLGGGSRKTWSLSKDTWHYWIQEWLPRDPAFRNVRIHSFGYASNWGEKKASALNVHDFAKSLISEIHDNPHFGNGSTTPIVLIGHSMGGLVLKKMYMICREDPLYSSLAARVHTMVFLATPHRGSGLARVLDYSLKSIVLPGGSKGYVDDLKDDSVMLQLINDGFRHISGSLQLRSFYEVVETQLGPISNLIVSRESAVLGYSNEISTLVNATHRGICKFHSPSDANYVTIRNALAAITKGIEENLYHQTREDQQRQLRILEKYLGIHERPEDDVASFEEKQIEGSCDWLTSSAAFCHWRDSRRPETEIFWVNGQPGSGKSYLAASVVNSLEDLNMDCSYFFFKHGDKLNSGLEACLRSLAFQIATMNFNAREEVLALQQNDVRLDRDEPRALWRKLFVGGVLRTSFQRTQYWVIDALDECSNQSLLFPLLAKLDAGVPLRIFITSRSTPAIQKGFSSLRNVVEESASPENTIGDIELYVKKKVGELEIGNPEYRNEVASKIIRKSEGCFLWVVLVLDELDSAFSESEIDAILTEVPVGMDPLYQRTLEGLSQAVRGKPLVKAILMWTTCATRPMTIQELESAVILQTKDKGIFGLTKFISSICGHLVYVDKRDRVKMIHQTAKEFLMREGLESEFAIKSREAHNNLTDTCLQYLVSDEMKAPRSRKIGTAKDVRISRRSPFASYACSSFSDHLRRSDTTSDSYMELLDKFLQINILSWIEAIAVNGSLDPLISTAKNLQGFLESRAKHRGPIGKQVQRVSRWSTDLTRIASKFGKNLLESPSSIYWLVPPFCPVESGIRVQFGSSQSGITVSGLSNSDWNDRLACRTYHNQQAVSTACGDRYFAVGLSSGVVHLYDQATCQEVIVLKHRGLRDPVKLMGFNRSGRLLLCSGVRSIRLWKVDTGTELWSFPVPNVLVAISFSEEDTKVLYISNQNALSTRDATTGEFISTTTWKNPFESQQLGFRRPIDCASFSLEQNLLAVVYRGLPIAISTLDSNEFLGTCARTEEGRDGRGDIAVLSVLFNANPALNLLAALYLDGDLALFDTLDLELIELANGADAKSLASTPDGKTLATGDAGGVIQIYDFETLRLMYRIVASDQFIRSMSFTTDSTRLLDVRGPHASIWEPSILARASATESGSVSETFPLDAETVGNRELYSTGNITAIICHPNQNFIFCGIDDGTIALFDSVSGERIKTLCTHRIGVSITSIAFGRKSGILASADSSARILVRRVSMLGTRLECDKAFFDHRFSGTIDQLLLNTSNDRLLVSVNGQSTLWEIVDDRANLLVSKPDTSVIWSNDSRNPNHLLAVSRDAPCAFSTFSWADLSRVSSFGIVELRQNEVPQYTFTDIKDKLLVELFSTKTRTRIAIFDSSQTKPEATAPSPYLPELFSTEIRSLVGILGTRLLFLDHTAWLCSIELSPNATHRRIGRGVPKDGISDEKQVLRHFFVPDDWLSTNWQIIFQVLPNGDLVFVIGHEIAIISKAL</sequence>
<evidence type="ECO:0000259" key="7">
    <source>
        <dbReference type="Pfam" id="PF24883"/>
    </source>
</evidence>
<keyword evidence="3" id="KW-0677">Repeat</keyword>
<keyword evidence="4" id="KW-0812">Transmembrane</keyword>
<evidence type="ECO:0000313" key="8">
    <source>
        <dbReference type="EMBL" id="CAG8961443.1"/>
    </source>
</evidence>
<evidence type="ECO:0000256" key="4">
    <source>
        <dbReference type="RuleBase" id="RU365011"/>
    </source>
</evidence>
<evidence type="ECO:0000256" key="2">
    <source>
        <dbReference type="ARBA" id="ARBA00015856"/>
    </source>
</evidence>
<dbReference type="InterPro" id="IPR054471">
    <property type="entry name" value="GPIID_WHD"/>
</dbReference>
<dbReference type="Gene3D" id="2.130.10.10">
    <property type="entry name" value="YVTN repeat-like/Quinoprotein amine dehydrogenase"/>
    <property type="match status" value="3"/>
</dbReference>
<accession>A0A9N9LBB4</accession>
<dbReference type="PANTHER" id="PTHR10039:SF16">
    <property type="entry name" value="GPI INOSITOL-DEACYLASE"/>
    <property type="match status" value="1"/>
</dbReference>
<comment type="caution">
    <text evidence="8">The sequence shown here is derived from an EMBL/GenBank/DDBJ whole genome shotgun (WGS) entry which is preliminary data.</text>
</comment>
<dbReference type="InterPro" id="IPR029058">
    <property type="entry name" value="AB_hydrolase_fold"/>
</dbReference>
<keyword evidence="4" id="KW-0378">Hydrolase</keyword>
<dbReference type="InterPro" id="IPR036322">
    <property type="entry name" value="WD40_repeat_dom_sf"/>
</dbReference>
<dbReference type="SUPFAM" id="SSF50978">
    <property type="entry name" value="WD40 repeat-like"/>
    <property type="match status" value="2"/>
</dbReference>
<comment type="subcellular location">
    <subcellularLocation>
        <location evidence="4">Endoplasmic reticulum membrane</location>
    </subcellularLocation>
</comment>
<keyword evidence="9" id="KW-1185">Reference proteome</keyword>
<reference evidence="8" key="1">
    <citation type="submission" date="2021-07" db="EMBL/GenBank/DDBJ databases">
        <authorList>
            <person name="Durling M."/>
        </authorList>
    </citation>
    <scope>NUCLEOTIDE SEQUENCE</scope>
</reference>
<dbReference type="InterPro" id="IPR001680">
    <property type="entry name" value="WD40_rpt"/>
</dbReference>
<dbReference type="InterPro" id="IPR015943">
    <property type="entry name" value="WD40/YVTN_repeat-like_dom_sf"/>
</dbReference>
<dbReference type="GO" id="GO:0015031">
    <property type="term" value="P:protein transport"/>
    <property type="evidence" value="ECO:0007669"/>
    <property type="project" value="UniProtKB-KW"/>
</dbReference>
<feature type="domain" description="GPI inositol-deacylase PGAP1-like alpha/beta" evidence="5">
    <location>
        <begin position="111"/>
        <end position="240"/>
    </location>
</feature>
<dbReference type="GO" id="GO:0005789">
    <property type="term" value="C:endoplasmic reticulum membrane"/>
    <property type="evidence" value="ECO:0007669"/>
    <property type="project" value="UniProtKB-SubCell"/>
</dbReference>
<dbReference type="Gene3D" id="3.40.50.1820">
    <property type="entry name" value="alpha/beta hydrolase"/>
    <property type="match status" value="1"/>
</dbReference>
<evidence type="ECO:0000259" key="6">
    <source>
        <dbReference type="Pfam" id="PF22939"/>
    </source>
</evidence>
<feature type="domain" description="GPI inositol-deacylase winged helix" evidence="6">
    <location>
        <begin position="663"/>
        <end position="753"/>
    </location>
</feature>
<feature type="domain" description="Nephrocystin 3-like N-terminal" evidence="7">
    <location>
        <begin position="399"/>
        <end position="561"/>
    </location>
</feature>
<comment type="caution">
    <text evidence="4">Lacks conserved residue(s) required for the propagation of feature annotation.</text>
</comment>
<evidence type="ECO:0000256" key="1">
    <source>
        <dbReference type="ARBA" id="ARBA00003496"/>
    </source>
</evidence>
<gene>
    <name evidence="8" type="ORF">HYFRA_00013893</name>
</gene>
<dbReference type="SMART" id="SM00320">
    <property type="entry name" value="WD40"/>
    <property type="match status" value="6"/>
</dbReference>
<name>A0A9N9LBB4_9HELO</name>
<dbReference type="EMBL" id="CAJVRL010000109">
    <property type="protein sequence ID" value="CAG8961443.1"/>
    <property type="molecule type" value="Genomic_DNA"/>
</dbReference>
<dbReference type="OrthoDB" id="194358at2759"/>
<evidence type="ECO:0000256" key="3">
    <source>
        <dbReference type="ARBA" id="ARBA00022737"/>
    </source>
</evidence>
<dbReference type="Pfam" id="PF22939">
    <property type="entry name" value="WHD_GPIID"/>
    <property type="match status" value="1"/>
</dbReference>
<organism evidence="8 9">
    <name type="scientific">Hymenoscyphus fraxineus</name>
    <dbReference type="NCBI Taxonomy" id="746836"/>
    <lineage>
        <taxon>Eukaryota</taxon>
        <taxon>Fungi</taxon>
        <taxon>Dikarya</taxon>
        <taxon>Ascomycota</taxon>
        <taxon>Pezizomycotina</taxon>
        <taxon>Leotiomycetes</taxon>
        <taxon>Helotiales</taxon>
        <taxon>Helotiaceae</taxon>
        <taxon>Hymenoscyphus</taxon>
    </lineage>
</organism>
<dbReference type="Proteomes" id="UP000696280">
    <property type="component" value="Unassembled WGS sequence"/>
</dbReference>
<keyword evidence="4" id="KW-1133">Transmembrane helix</keyword>
<keyword evidence="4" id="KW-0256">Endoplasmic reticulum</keyword>
<evidence type="ECO:0000313" key="9">
    <source>
        <dbReference type="Proteomes" id="UP000696280"/>
    </source>
</evidence>
<comment type="similarity">
    <text evidence="4">Belongs to the GPI inositol-deacylase family.</text>
</comment>
<feature type="transmembrane region" description="Helical" evidence="4">
    <location>
        <begin position="32"/>
        <end position="52"/>
    </location>
</feature>
<dbReference type="Pfam" id="PF07819">
    <property type="entry name" value="PGAP1"/>
    <property type="match status" value="1"/>
</dbReference>
<proteinExistence type="inferred from homology"/>
<evidence type="ECO:0000259" key="5">
    <source>
        <dbReference type="Pfam" id="PF07819"/>
    </source>
</evidence>
<dbReference type="InterPro" id="IPR012908">
    <property type="entry name" value="PGAP1-ab_dom-like"/>
</dbReference>
<dbReference type="InterPro" id="IPR027417">
    <property type="entry name" value="P-loop_NTPase"/>
</dbReference>
<dbReference type="InterPro" id="IPR056884">
    <property type="entry name" value="NPHP3-like_N"/>
</dbReference>
<dbReference type="EC" id="3.1.-.-" evidence="4"/>
<protein>
    <recommendedName>
        <fullName evidence="2 4">GPI inositol-deacylase</fullName>
        <ecNumber evidence="4">3.1.-.-</ecNumber>
    </recommendedName>
</protein>
<dbReference type="SUPFAM" id="SSF52540">
    <property type="entry name" value="P-loop containing nucleoside triphosphate hydrolases"/>
    <property type="match status" value="1"/>
</dbReference>
<dbReference type="GO" id="GO:0016788">
    <property type="term" value="F:hydrolase activity, acting on ester bonds"/>
    <property type="evidence" value="ECO:0007669"/>
    <property type="project" value="InterPro"/>
</dbReference>
<keyword evidence="4" id="KW-0813">Transport</keyword>
<dbReference type="Gene3D" id="3.40.50.300">
    <property type="entry name" value="P-loop containing nucleotide triphosphate hydrolases"/>
    <property type="match status" value="1"/>
</dbReference>
<comment type="function">
    <text evidence="1 4">Involved in inositol deacylation of GPI-anchored proteins which plays important roles in the quality control and ER-associated degradation of GPI-anchored proteins.</text>
</comment>
<dbReference type="SUPFAM" id="SSF53474">
    <property type="entry name" value="alpha/beta-Hydrolases"/>
    <property type="match status" value="1"/>
</dbReference>
<keyword evidence="4" id="KW-0472">Membrane</keyword>